<keyword evidence="2" id="KW-0547">Nucleotide-binding</keyword>
<dbReference type="SMART" id="SM00382">
    <property type="entry name" value="AAA"/>
    <property type="match status" value="1"/>
</dbReference>
<dbReference type="InterPro" id="IPR051782">
    <property type="entry name" value="ABC_Transporter_VariousFunc"/>
</dbReference>
<dbReference type="InterPro" id="IPR003439">
    <property type="entry name" value="ABC_transporter-like_ATP-bd"/>
</dbReference>
<name>A0ABS4GQB0_9BACL</name>
<dbReference type="InterPro" id="IPR027417">
    <property type="entry name" value="P-loop_NTPase"/>
</dbReference>
<organism evidence="5 6">
    <name type="scientific">Ammoniphilus resinae</name>
    <dbReference type="NCBI Taxonomy" id="861532"/>
    <lineage>
        <taxon>Bacteria</taxon>
        <taxon>Bacillati</taxon>
        <taxon>Bacillota</taxon>
        <taxon>Bacilli</taxon>
        <taxon>Bacillales</taxon>
        <taxon>Paenibacillaceae</taxon>
        <taxon>Aneurinibacillus group</taxon>
        <taxon>Ammoniphilus</taxon>
    </lineage>
</organism>
<sequence length="217" mass="24860">MIEIRGLSQSYQKKEILHEVNLHIGQGELCALVGRNGAGKSTLIHSILGLLPYKNGEILIKGISNRKEGWKSALAYLPEKFHLYPHLTGEENFHFFASLEQEVNQQRMEESLRLVDLWEHRGQRVAGYSKGMLQRLGLAMMLYYRSDILILDEPTSGLDPVGRKEVLSVIKRLKGKTILFSSHHIDEIIQICSHVAFLEEGRLQKYSLAEFLQVYSW</sequence>
<accession>A0ABS4GQB0</accession>
<dbReference type="GO" id="GO:0005524">
    <property type="term" value="F:ATP binding"/>
    <property type="evidence" value="ECO:0007669"/>
    <property type="project" value="UniProtKB-KW"/>
</dbReference>
<dbReference type="CDD" id="cd03230">
    <property type="entry name" value="ABC_DR_subfamily_A"/>
    <property type="match status" value="1"/>
</dbReference>
<dbReference type="RefSeq" id="WP_209810494.1">
    <property type="nucleotide sequence ID" value="NZ_JAGGKT010000006.1"/>
</dbReference>
<feature type="domain" description="ABC transporter" evidence="4">
    <location>
        <begin position="2"/>
        <end position="216"/>
    </location>
</feature>
<dbReference type="InterPro" id="IPR017871">
    <property type="entry name" value="ABC_transporter-like_CS"/>
</dbReference>
<keyword evidence="1" id="KW-0813">Transport</keyword>
<keyword evidence="6" id="KW-1185">Reference proteome</keyword>
<keyword evidence="3 5" id="KW-0067">ATP-binding</keyword>
<reference evidence="5 6" key="1">
    <citation type="submission" date="2021-03" db="EMBL/GenBank/DDBJ databases">
        <title>Genomic Encyclopedia of Type Strains, Phase IV (KMG-IV): sequencing the most valuable type-strain genomes for metagenomic binning, comparative biology and taxonomic classification.</title>
        <authorList>
            <person name="Goeker M."/>
        </authorList>
    </citation>
    <scope>NUCLEOTIDE SEQUENCE [LARGE SCALE GENOMIC DNA]</scope>
    <source>
        <strain evidence="5 6">DSM 24738</strain>
    </source>
</reference>
<dbReference type="SUPFAM" id="SSF52540">
    <property type="entry name" value="P-loop containing nucleoside triphosphate hydrolases"/>
    <property type="match status" value="1"/>
</dbReference>
<evidence type="ECO:0000256" key="3">
    <source>
        <dbReference type="ARBA" id="ARBA00022840"/>
    </source>
</evidence>
<dbReference type="InterPro" id="IPR003593">
    <property type="entry name" value="AAA+_ATPase"/>
</dbReference>
<dbReference type="PANTHER" id="PTHR42939">
    <property type="entry name" value="ABC TRANSPORTER ATP-BINDING PROTEIN ALBC-RELATED"/>
    <property type="match status" value="1"/>
</dbReference>
<dbReference type="PROSITE" id="PS00211">
    <property type="entry name" value="ABC_TRANSPORTER_1"/>
    <property type="match status" value="1"/>
</dbReference>
<evidence type="ECO:0000256" key="2">
    <source>
        <dbReference type="ARBA" id="ARBA00022741"/>
    </source>
</evidence>
<proteinExistence type="predicted"/>
<dbReference type="EMBL" id="JAGGKT010000006">
    <property type="protein sequence ID" value="MBP1932456.1"/>
    <property type="molecule type" value="Genomic_DNA"/>
</dbReference>
<dbReference type="PROSITE" id="PS50893">
    <property type="entry name" value="ABC_TRANSPORTER_2"/>
    <property type="match status" value="1"/>
</dbReference>
<dbReference type="Gene3D" id="3.40.50.300">
    <property type="entry name" value="P-loop containing nucleotide triphosphate hydrolases"/>
    <property type="match status" value="1"/>
</dbReference>
<evidence type="ECO:0000259" key="4">
    <source>
        <dbReference type="PROSITE" id="PS50893"/>
    </source>
</evidence>
<evidence type="ECO:0000256" key="1">
    <source>
        <dbReference type="ARBA" id="ARBA00022448"/>
    </source>
</evidence>
<gene>
    <name evidence="5" type="ORF">J2Z37_002457</name>
</gene>
<comment type="caution">
    <text evidence="5">The sequence shown here is derived from an EMBL/GenBank/DDBJ whole genome shotgun (WGS) entry which is preliminary data.</text>
</comment>
<evidence type="ECO:0000313" key="6">
    <source>
        <dbReference type="Proteomes" id="UP001519343"/>
    </source>
</evidence>
<dbReference type="Pfam" id="PF00005">
    <property type="entry name" value="ABC_tran"/>
    <property type="match status" value="1"/>
</dbReference>
<protein>
    <submittedName>
        <fullName evidence="5">ABC-2 type transport system ATP-binding protein</fullName>
    </submittedName>
</protein>
<evidence type="ECO:0000313" key="5">
    <source>
        <dbReference type="EMBL" id="MBP1932456.1"/>
    </source>
</evidence>
<dbReference type="Proteomes" id="UP001519343">
    <property type="component" value="Unassembled WGS sequence"/>
</dbReference>
<dbReference type="PANTHER" id="PTHR42939:SF1">
    <property type="entry name" value="ABC TRANSPORTER ATP-BINDING PROTEIN ALBC-RELATED"/>
    <property type="match status" value="1"/>
</dbReference>